<feature type="region of interest" description="Disordered" evidence="1">
    <location>
        <begin position="203"/>
        <end position="223"/>
    </location>
</feature>
<dbReference type="EMBL" id="CP059319">
    <property type="protein sequence ID" value="QTH19649.1"/>
    <property type="molecule type" value="Genomic_DNA"/>
</dbReference>
<evidence type="ECO:0008006" key="4">
    <source>
        <dbReference type="Google" id="ProtNLM"/>
    </source>
</evidence>
<dbReference type="RefSeq" id="WP_208631631.1">
    <property type="nucleotide sequence ID" value="NZ_CP059319.1"/>
</dbReference>
<dbReference type="Proteomes" id="UP000664914">
    <property type="component" value="Chromosome"/>
</dbReference>
<evidence type="ECO:0000313" key="2">
    <source>
        <dbReference type="EMBL" id="QTH19649.1"/>
    </source>
</evidence>
<gene>
    <name evidence="2" type="ORF">HRJ34_14835</name>
</gene>
<protein>
    <recommendedName>
        <fullName evidence="4">DUF1441 family protein</fullName>
    </recommendedName>
</protein>
<reference evidence="2" key="2">
    <citation type="submission" date="2021-04" db="EMBL/GenBank/DDBJ databases">
        <title>Isolation and genomic analysis of the ibuprofen-degrading bacterium Sphingomonas strain MPO218.</title>
        <authorList>
            <person name="Aulestia M."/>
            <person name="Flores A."/>
            <person name="Mangas E.L."/>
            <person name="Perez-Pulido A.J."/>
            <person name="Santero E."/>
            <person name="Camacho E.M."/>
        </authorList>
    </citation>
    <scope>NUCLEOTIDE SEQUENCE</scope>
    <source>
        <strain evidence="2">MPO218</strain>
    </source>
</reference>
<proteinExistence type="predicted"/>
<reference evidence="2" key="1">
    <citation type="submission" date="2020-07" db="EMBL/GenBank/DDBJ databases">
        <authorList>
            <person name="Camacho E."/>
        </authorList>
    </citation>
    <scope>NUCLEOTIDE SEQUENCE</scope>
    <source>
        <strain evidence="2">MPO218</strain>
    </source>
</reference>
<name>A0A975HDE4_9SPHN</name>
<accession>A0A975HDE4</accession>
<sequence length="223" mass="25065">MARKSADPTYRLKVYLAARDIVRRDEVANAEDMAKILKMTWRNLRLIIDADPAFPIQSRGAEGVAWEFRVAKVLDHLIKRCRSEVEANAAKHRRLAELAGVTVPEDAAGMSIADLRHINLLQMDAQRRKMDQGEWVPRAQVQTLFTSFFSMVQSEMQATAAKSDPTGRLPAEVRAAVQDHMRGLLVRLHDKFGAFIADDLPASGRPRARVPRSRAGSVLRQRT</sequence>
<evidence type="ECO:0000313" key="3">
    <source>
        <dbReference type="Proteomes" id="UP000664914"/>
    </source>
</evidence>
<organism evidence="2 3">
    <name type="scientific">Rhizorhabdus wittichii</name>
    <dbReference type="NCBI Taxonomy" id="160791"/>
    <lineage>
        <taxon>Bacteria</taxon>
        <taxon>Pseudomonadati</taxon>
        <taxon>Pseudomonadota</taxon>
        <taxon>Alphaproteobacteria</taxon>
        <taxon>Sphingomonadales</taxon>
        <taxon>Sphingomonadaceae</taxon>
        <taxon>Rhizorhabdus</taxon>
    </lineage>
</organism>
<dbReference type="AlphaFoldDB" id="A0A975HDE4"/>
<evidence type="ECO:0000256" key="1">
    <source>
        <dbReference type="SAM" id="MobiDB-lite"/>
    </source>
</evidence>